<keyword evidence="2" id="KW-1185">Reference proteome</keyword>
<dbReference type="HOGENOM" id="CLU_2545915_0_0_1"/>
<protein>
    <submittedName>
        <fullName evidence="1">Uncharacterized protein</fullName>
    </submittedName>
</protein>
<evidence type="ECO:0000313" key="2">
    <source>
        <dbReference type="Proteomes" id="UP000032180"/>
    </source>
</evidence>
<dbReference type="Proteomes" id="UP000032180">
    <property type="component" value="Chromosome 2"/>
</dbReference>
<proteinExistence type="predicted"/>
<dbReference type="EnsemblPlants" id="LPERR02G27780.1">
    <property type="protein sequence ID" value="LPERR02G27780.1"/>
    <property type="gene ID" value="LPERR02G27780"/>
</dbReference>
<dbReference type="AlphaFoldDB" id="A0A0D9VLI0"/>
<reference evidence="1" key="3">
    <citation type="submission" date="2015-04" db="UniProtKB">
        <authorList>
            <consortium name="EnsemblPlants"/>
        </authorList>
    </citation>
    <scope>IDENTIFICATION</scope>
</reference>
<sequence length="83" mass="9229">MEKGKAVRLIHGRISSSEAQERRCGMYDDVPRTAGGSDCWEDTHAHLLLLCQELRRRLAAAAKNKKDGMLITGSNYAQRLQSG</sequence>
<organism evidence="1 2">
    <name type="scientific">Leersia perrieri</name>
    <dbReference type="NCBI Taxonomy" id="77586"/>
    <lineage>
        <taxon>Eukaryota</taxon>
        <taxon>Viridiplantae</taxon>
        <taxon>Streptophyta</taxon>
        <taxon>Embryophyta</taxon>
        <taxon>Tracheophyta</taxon>
        <taxon>Spermatophyta</taxon>
        <taxon>Magnoliopsida</taxon>
        <taxon>Liliopsida</taxon>
        <taxon>Poales</taxon>
        <taxon>Poaceae</taxon>
        <taxon>BOP clade</taxon>
        <taxon>Oryzoideae</taxon>
        <taxon>Oryzeae</taxon>
        <taxon>Oryzinae</taxon>
        <taxon>Leersia</taxon>
    </lineage>
</organism>
<name>A0A0D9VLI0_9ORYZ</name>
<reference evidence="1 2" key="1">
    <citation type="submission" date="2012-08" db="EMBL/GenBank/DDBJ databases">
        <title>Oryza genome evolution.</title>
        <authorList>
            <person name="Wing R.A."/>
        </authorList>
    </citation>
    <scope>NUCLEOTIDE SEQUENCE</scope>
</reference>
<accession>A0A0D9VLI0</accession>
<reference evidence="2" key="2">
    <citation type="submission" date="2013-12" db="EMBL/GenBank/DDBJ databases">
        <authorList>
            <person name="Yu Y."/>
            <person name="Lee S."/>
            <person name="de Baynast K."/>
            <person name="Wissotski M."/>
            <person name="Liu L."/>
            <person name="Talag J."/>
            <person name="Goicoechea J."/>
            <person name="Angelova A."/>
            <person name="Jetty R."/>
            <person name="Kudrna D."/>
            <person name="Golser W."/>
            <person name="Rivera L."/>
            <person name="Zhang J."/>
            <person name="Wing R."/>
        </authorList>
    </citation>
    <scope>NUCLEOTIDE SEQUENCE</scope>
</reference>
<evidence type="ECO:0000313" key="1">
    <source>
        <dbReference type="EnsemblPlants" id="LPERR02G27780.1"/>
    </source>
</evidence>
<dbReference type="Gramene" id="LPERR02G27780.1">
    <property type="protein sequence ID" value="LPERR02G27780.1"/>
    <property type="gene ID" value="LPERR02G27780"/>
</dbReference>